<proteinExistence type="predicted"/>
<evidence type="ECO:0000313" key="2">
    <source>
        <dbReference type="Proteomes" id="UP000299102"/>
    </source>
</evidence>
<dbReference type="AlphaFoldDB" id="A0A4C1WUL1"/>
<evidence type="ECO:0000313" key="1">
    <source>
        <dbReference type="EMBL" id="GBP54312.1"/>
    </source>
</evidence>
<accession>A0A4C1WUL1</accession>
<reference evidence="1 2" key="1">
    <citation type="journal article" date="2019" name="Commun. Biol.">
        <title>The bagworm genome reveals a unique fibroin gene that provides high tensile strength.</title>
        <authorList>
            <person name="Kono N."/>
            <person name="Nakamura H."/>
            <person name="Ohtoshi R."/>
            <person name="Tomita M."/>
            <person name="Numata K."/>
            <person name="Arakawa K."/>
        </authorList>
    </citation>
    <scope>NUCLEOTIDE SEQUENCE [LARGE SCALE GENOMIC DNA]</scope>
</reference>
<dbReference type="EMBL" id="BGZK01000643">
    <property type="protein sequence ID" value="GBP54312.1"/>
    <property type="molecule type" value="Genomic_DNA"/>
</dbReference>
<gene>
    <name evidence="1" type="ORF">EVAR_32659_1</name>
</gene>
<comment type="caution">
    <text evidence="1">The sequence shown here is derived from an EMBL/GenBank/DDBJ whole genome shotgun (WGS) entry which is preliminary data.</text>
</comment>
<organism evidence="1 2">
    <name type="scientific">Eumeta variegata</name>
    <name type="common">Bagworm moth</name>
    <name type="synonym">Eumeta japonica</name>
    <dbReference type="NCBI Taxonomy" id="151549"/>
    <lineage>
        <taxon>Eukaryota</taxon>
        <taxon>Metazoa</taxon>
        <taxon>Ecdysozoa</taxon>
        <taxon>Arthropoda</taxon>
        <taxon>Hexapoda</taxon>
        <taxon>Insecta</taxon>
        <taxon>Pterygota</taxon>
        <taxon>Neoptera</taxon>
        <taxon>Endopterygota</taxon>
        <taxon>Lepidoptera</taxon>
        <taxon>Glossata</taxon>
        <taxon>Ditrysia</taxon>
        <taxon>Tineoidea</taxon>
        <taxon>Psychidae</taxon>
        <taxon>Oiketicinae</taxon>
        <taxon>Eumeta</taxon>
    </lineage>
</organism>
<keyword evidence="2" id="KW-1185">Reference proteome</keyword>
<sequence length="91" mass="9390">MLFSNTLALPSVRSSRLISLRRASNVPGGARAVRVGGFGGGHRPPGIGGGQRISLVGCSPRSTYSLRAAAPPLTVCVLTFAYLHAKIESAT</sequence>
<dbReference type="Proteomes" id="UP000299102">
    <property type="component" value="Unassembled WGS sequence"/>
</dbReference>
<protein>
    <submittedName>
        <fullName evidence="1">Uncharacterized protein</fullName>
    </submittedName>
</protein>
<name>A0A4C1WUL1_EUMVA</name>